<gene>
    <name evidence="4" type="ORF">JYU34_012900</name>
</gene>
<feature type="region of interest" description="Disordered" evidence="2">
    <location>
        <begin position="1"/>
        <end position="23"/>
    </location>
</feature>
<dbReference type="EMBL" id="JAHIBW010000017">
    <property type="protein sequence ID" value="KAG7302913.1"/>
    <property type="molecule type" value="Genomic_DNA"/>
</dbReference>
<evidence type="ECO:0000256" key="1">
    <source>
        <dbReference type="SAM" id="Coils"/>
    </source>
</evidence>
<evidence type="ECO:0000313" key="4">
    <source>
        <dbReference type="EMBL" id="KAG7302913.1"/>
    </source>
</evidence>
<accession>A0ABQ7QDE1</accession>
<proteinExistence type="predicted"/>
<keyword evidence="5" id="KW-1185">Reference proteome</keyword>
<dbReference type="InterPro" id="IPR057251">
    <property type="entry name" value="FP_C"/>
</dbReference>
<dbReference type="Pfam" id="PF25298">
    <property type="entry name" value="Baculo_FP_2nd"/>
    <property type="match status" value="1"/>
</dbReference>
<name>A0ABQ7QDE1_PLUXY</name>
<evidence type="ECO:0000256" key="2">
    <source>
        <dbReference type="SAM" id="MobiDB-lite"/>
    </source>
</evidence>
<protein>
    <recommendedName>
        <fullName evidence="3">FP protein C-terminal domain-containing protein</fullName>
    </recommendedName>
</protein>
<evidence type="ECO:0000259" key="3">
    <source>
        <dbReference type="Pfam" id="PF25298"/>
    </source>
</evidence>
<evidence type="ECO:0000313" key="5">
    <source>
        <dbReference type="Proteomes" id="UP000823941"/>
    </source>
</evidence>
<dbReference type="Proteomes" id="UP000823941">
    <property type="component" value="Chromosome 17"/>
</dbReference>
<comment type="caution">
    <text evidence="4">The sequence shown here is derived from an EMBL/GenBank/DDBJ whole genome shotgun (WGS) entry which is preliminary data.</text>
</comment>
<feature type="coiled-coil region" evidence="1">
    <location>
        <begin position="81"/>
        <end position="108"/>
    </location>
</feature>
<sequence>MDRSASESELCTSRQGDKTPPSYVATRFKRAREDENEMEIFKNEIKCMMTSLFANQEKELKKITASQKEIQQTNSNIESSIAFLTSQNEEFKKKIESLESKAKEDRKYICLLEDKIEDMQRDYRKTNFEIKNVPRQNRESKEDLIEMVMCLGKSVDCAIQISDIKDVYRVRGRNENVQNTPIIIETTSTLVKTNILKMGKSFNIKHKSKLCAKHLGLRTAEDIPIFISEHLTAKGSRLHFLARDVAKTKSYKFCWTSYGKVYLRKDENSPIILVKNETQAHHLLTQI</sequence>
<organism evidence="4 5">
    <name type="scientific">Plutella xylostella</name>
    <name type="common">Diamondback moth</name>
    <name type="synonym">Plutella maculipennis</name>
    <dbReference type="NCBI Taxonomy" id="51655"/>
    <lineage>
        <taxon>Eukaryota</taxon>
        <taxon>Metazoa</taxon>
        <taxon>Ecdysozoa</taxon>
        <taxon>Arthropoda</taxon>
        <taxon>Hexapoda</taxon>
        <taxon>Insecta</taxon>
        <taxon>Pterygota</taxon>
        <taxon>Neoptera</taxon>
        <taxon>Endopterygota</taxon>
        <taxon>Lepidoptera</taxon>
        <taxon>Glossata</taxon>
        <taxon>Ditrysia</taxon>
        <taxon>Yponomeutoidea</taxon>
        <taxon>Plutellidae</taxon>
        <taxon>Plutella</taxon>
    </lineage>
</organism>
<keyword evidence="1" id="KW-0175">Coiled coil</keyword>
<reference evidence="4 5" key="1">
    <citation type="submission" date="2021-06" db="EMBL/GenBank/DDBJ databases">
        <title>A haploid diamondback moth (Plutella xylostella L.) genome assembly resolves 31 chromosomes and identifies a diamide resistance mutation.</title>
        <authorList>
            <person name="Ward C.M."/>
            <person name="Perry K.D."/>
            <person name="Baker G."/>
            <person name="Powis K."/>
            <person name="Heckel D.G."/>
            <person name="Baxter S.W."/>
        </authorList>
    </citation>
    <scope>NUCLEOTIDE SEQUENCE [LARGE SCALE GENOMIC DNA]</scope>
    <source>
        <strain evidence="4 5">LV</strain>
        <tissue evidence="4">Single pupa</tissue>
    </source>
</reference>
<feature type="domain" description="FP protein C-terminal" evidence="3">
    <location>
        <begin position="232"/>
        <end position="279"/>
    </location>
</feature>